<feature type="domain" description="SGNH hydrolase-type esterase" evidence="2">
    <location>
        <begin position="38"/>
        <end position="220"/>
    </location>
</feature>
<proteinExistence type="predicted"/>
<dbReference type="Proteomes" id="UP000307087">
    <property type="component" value="Unassembled WGS sequence"/>
</dbReference>
<dbReference type="SUPFAM" id="SSF52266">
    <property type="entry name" value="SGNH hydrolase"/>
    <property type="match status" value="1"/>
</dbReference>
<dbReference type="RefSeq" id="WP_136561182.1">
    <property type="nucleotide sequence ID" value="NZ_BAABLS010000002.1"/>
</dbReference>
<evidence type="ECO:0000259" key="2">
    <source>
        <dbReference type="Pfam" id="PF13472"/>
    </source>
</evidence>
<reference evidence="3 4" key="1">
    <citation type="journal article" date="2009" name="Int. J. Syst. Evol. Microbiol.">
        <title>Nocardioides caeni sp. nov., isolated from wastewater.</title>
        <authorList>
            <person name="Yoon J.H."/>
            <person name="Kang S.J."/>
            <person name="Park S."/>
            <person name="Kim W."/>
            <person name="Oh T.K."/>
        </authorList>
    </citation>
    <scope>NUCLEOTIDE SEQUENCE [LARGE SCALE GENOMIC DNA]</scope>
    <source>
        <strain evidence="3 4">DSM 23134</strain>
    </source>
</reference>
<dbReference type="Pfam" id="PF13472">
    <property type="entry name" value="Lipase_GDSL_2"/>
    <property type="match status" value="1"/>
</dbReference>
<evidence type="ECO:0000313" key="4">
    <source>
        <dbReference type="Proteomes" id="UP000307087"/>
    </source>
</evidence>
<evidence type="ECO:0000313" key="3">
    <source>
        <dbReference type="EMBL" id="THV18468.1"/>
    </source>
</evidence>
<dbReference type="OrthoDB" id="9839903at2"/>
<feature type="chain" id="PRO_5038929194" description="SGNH hydrolase-type esterase domain-containing protein" evidence="1">
    <location>
        <begin position="17"/>
        <end position="241"/>
    </location>
</feature>
<evidence type="ECO:0000256" key="1">
    <source>
        <dbReference type="SAM" id="SignalP"/>
    </source>
</evidence>
<dbReference type="InterPro" id="IPR036514">
    <property type="entry name" value="SGNH_hydro_sf"/>
</dbReference>
<gene>
    <name evidence="3" type="ORF">E9934_02260</name>
</gene>
<keyword evidence="4" id="KW-1185">Reference proteome</keyword>
<feature type="signal peptide" evidence="1">
    <location>
        <begin position="1"/>
        <end position="16"/>
    </location>
</feature>
<dbReference type="InterPro" id="IPR013830">
    <property type="entry name" value="SGNH_hydro"/>
</dbReference>
<accession>A0A4S8NNQ0</accession>
<name>A0A4S8NNQ0_9ACTN</name>
<comment type="caution">
    <text evidence="3">The sequence shown here is derived from an EMBL/GenBank/DDBJ whole genome shotgun (WGS) entry which is preliminary data.</text>
</comment>
<dbReference type="EMBL" id="STGW01000001">
    <property type="protein sequence ID" value="THV18468.1"/>
    <property type="molecule type" value="Genomic_DNA"/>
</dbReference>
<sequence>MLVVLAAAMAAVSVPAASPASGETTTTPQSPLEAGVHVIGDSITDRAHNHDWSPLSAERRPRGWTVDAYPGRRVTALGVAPVPRTRDRETAIRHVFTMPRHRVGTAVIALGTNGADEAMTVADATRLYAQGIRLVRGALRWRGPKRVVLVTPWKDPSIEEGALKESTGLPYEPYQWASKTVVYRKAIHRVARATRGVCVMPWHTYASAHPARFRDGIHPDRIALRVWRRMLERAIRTCAQQ</sequence>
<dbReference type="AlphaFoldDB" id="A0A4S8NNQ0"/>
<dbReference type="Gene3D" id="3.40.50.1110">
    <property type="entry name" value="SGNH hydrolase"/>
    <property type="match status" value="1"/>
</dbReference>
<keyword evidence="1" id="KW-0732">Signal</keyword>
<protein>
    <recommendedName>
        <fullName evidence="2">SGNH hydrolase-type esterase domain-containing protein</fullName>
    </recommendedName>
</protein>
<organism evidence="3 4">
    <name type="scientific">Nocardioides caeni</name>
    <dbReference type="NCBI Taxonomy" id="574700"/>
    <lineage>
        <taxon>Bacteria</taxon>
        <taxon>Bacillati</taxon>
        <taxon>Actinomycetota</taxon>
        <taxon>Actinomycetes</taxon>
        <taxon>Propionibacteriales</taxon>
        <taxon>Nocardioidaceae</taxon>
        <taxon>Nocardioides</taxon>
    </lineage>
</organism>